<keyword evidence="8" id="KW-1185">Reference proteome</keyword>
<evidence type="ECO:0000256" key="1">
    <source>
        <dbReference type="ARBA" id="ARBA00004141"/>
    </source>
</evidence>
<dbReference type="SUPFAM" id="SSF111352">
    <property type="entry name" value="Ammonium transporter"/>
    <property type="match status" value="1"/>
</dbReference>
<reference evidence="7" key="1">
    <citation type="submission" date="2022-11" db="EMBL/GenBank/DDBJ databases">
        <title>Centuries of genome instability and evolution in soft-shell clam transmissible cancer (bioRxiv).</title>
        <authorList>
            <person name="Hart S.F.M."/>
            <person name="Yonemitsu M.A."/>
            <person name="Giersch R.M."/>
            <person name="Beal B.F."/>
            <person name="Arriagada G."/>
            <person name="Davis B.W."/>
            <person name="Ostrander E.A."/>
            <person name="Goff S.P."/>
            <person name="Metzger M.J."/>
        </authorList>
    </citation>
    <scope>NUCLEOTIDE SEQUENCE</scope>
    <source>
        <strain evidence="7">MELC-2E11</strain>
        <tissue evidence="7">Siphon/mantle</tissue>
    </source>
</reference>
<feature type="transmembrane region" description="Helical" evidence="5">
    <location>
        <begin position="107"/>
        <end position="136"/>
    </location>
</feature>
<dbReference type="Proteomes" id="UP001164746">
    <property type="component" value="Chromosome 4"/>
</dbReference>
<feature type="transmembrane region" description="Helical" evidence="5">
    <location>
        <begin position="277"/>
        <end position="295"/>
    </location>
</feature>
<feature type="transmembrane region" description="Helical" evidence="5">
    <location>
        <begin position="79"/>
        <end position="101"/>
    </location>
</feature>
<keyword evidence="3 5" id="KW-1133">Transmembrane helix</keyword>
<feature type="transmembrane region" description="Helical" evidence="5">
    <location>
        <begin position="55"/>
        <end position="72"/>
    </location>
</feature>
<evidence type="ECO:0000256" key="4">
    <source>
        <dbReference type="ARBA" id="ARBA00023136"/>
    </source>
</evidence>
<feature type="transmembrane region" description="Helical" evidence="5">
    <location>
        <begin position="322"/>
        <end position="344"/>
    </location>
</feature>
<gene>
    <name evidence="7" type="ORF">MAR_008494</name>
</gene>
<dbReference type="Pfam" id="PF00909">
    <property type="entry name" value="Ammonium_transp"/>
    <property type="match status" value="1"/>
</dbReference>
<accession>A0ABY7E0B7</accession>
<keyword evidence="2 5" id="KW-0812">Transmembrane</keyword>
<feature type="transmembrane region" description="Helical" evidence="5">
    <location>
        <begin position="12"/>
        <end position="35"/>
    </location>
</feature>
<feature type="transmembrane region" description="Helical" evidence="5">
    <location>
        <begin position="249"/>
        <end position="265"/>
    </location>
</feature>
<evidence type="ECO:0000313" key="7">
    <source>
        <dbReference type="EMBL" id="WAR01936.1"/>
    </source>
</evidence>
<keyword evidence="4 5" id="KW-0472">Membrane</keyword>
<name>A0ABY7E0B7_MYAAR</name>
<dbReference type="Gene3D" id="1.10.3430.10">
    <property type="entry name" value="Ammonium transporter AmtB like domains"/>
    <property type="match status" value="1"/>
</dbReference>
<feature type="transmembrane region" description="Helical" evidence="5">
    <location>
        <begin position="157"/>
        <end position="173"/>
    </location>
</feature>
<feature type="transmembrane region" description="Helical" evidence="5">
    <location>
        <begin position="193"/>
        <end position="214"/>
    </location>
</feature>
<evidence type="ECO:0000259" key="6">
    <source>
        <dbReference type="Pfam" id="PF00909"/>
    </source>
</evidence>
<evidence type="ECO:0000256" key="5">
    <source>
        <dbReference type="SAM" id="Phobius"/>
    </source>
</evidence>
<feature type="domain" description="Ammonium transporter AmtB-like" evidence="6">
    <location>
        <begin position="1"/>
        <end position="370"/>
    </location>
</feature>
<proteinExistence type="predicted"/>
<dbReference type="EMBL" id="CP111015">
    <property type="protein sequence ID" value="WAR01936.1"/>
    <property type="molecule type" value="Genomic_DNA"/>
</dbReference>
<dbReference type="PANTHER" id="PTHR11730">
    <property type="entry name" value="AMMONIUM TRANSPORTER"/>
    <property type="match status" value="1"/>
</dbReference>
<evidence type="ECO:0000256" key="2">
    <source>
        <dbReference type="ARBA" id="ARBA00022692"/>
    </source>
</evidence>
<dbReference type="InterPro" id="IPR029020">
    <property type="entry name" value="Ammonium/urea_transptr"/>
</dbReference>
<dbReference type="InterPro" id="IPR024041">
    <property type="entry name" value="NH4_transpt_AmtB-like_dom"/>
</dbReference>
<evidence type="ECO:0000256" key="3">
    <source>
        <dbReference type="ARBA" id="ARBA00022989"/>
    </source>
</evidence>
<sequence length="428" mass="46047">MVKNAVDVVFGGLTYWIFGYGLSFGNASFSNAFIGWGDFFVTAEDEKLGIVYSKFFFQASFATTATTIVSGAMAERTKLVSYMIFSMINTVLFSIPAHWVWSSKGWLYMLGVVDIAGAGPVHIVGGVTGLVATLMLKPRHGRYDGERHKASTMSSPTNAVLGMFMLWWGWLGFNCGSTFGISGSKWKLAARSAATTLCSSVAGGVGGFVLSYIVKDRKFDVTYMINGLLGSLVSVTGVCAIVQPWEGLIIGFVGSLLSNAGVALLDKLKIDDPVGCVGTHAVSGTWGMLVAGLFIRKDQLLNALYLHKASTGLFYGGGLYQLGIQSLAVVTIIIWTVVVSFICLKLIDVTLGLRVSLEEEIIGADIIEHGIGNFVYDRKTKTLSYAPEFAEPIRNGQVSGETQDAIEQNTADNNHIEVNPDTRATVTE</sequence>
<comment type="subcellular location">
    <subcellularLocation>
        <location evidence="1">Membrane</location>
        <topology evidence="1">Multi-pass membrane protein</topology>
    </subcellularLocation>
</comment>
<feature type="transmembrane region" description="Helical" evidence="5">
    <location>
        <begin position="221"/>
        <end position="243"/>
    </location>
</feature>
<organism evidence="7 8">
    <name type="scientific">Mya arenaria</name>
    <name type="common">Soft-shell clam</name>
    <dbReference type="NCBI Taxonomy" id="6604"/>
    <lineage>
        <taxon>Eukaryota</taxon>
        <taxon>Metazoa</taxon>
        <taxon>Spiralia</taxon>
        <taxon>Lophotrochozoa</taxon>
        <taxon>Mollusca</taxon>
        <taxon>Bivalvia</taxon>
        <taxon>Autobranchia</taxon>
        <taxon>Heteroconchia</taxon>
        <taxon>Euheterodonta</taxon>
        <taxon>Imparidentia</taxon>
        <taxon>Neoheterodontei</taxon>
        <taxon>Myida</taxon>
        <taxon>Myoidea</taxon>
        <taxon>Myidae</taxon>
        <taxon>Mya</taxon>
    </lineage>
</organism>
<protein>
    <submittedName>
        <fullName evidence="7">AMT3-like protein</fullName>
    </submittedName>
</protein>
<dbReference type="PANTHER" id="PTHR11730:SF58">
    <property type="entry name" value="AMMONIUM TRANSPORTER"/>
    <property type="match status" value="1"/>
</dbReference>
<evidence type="ECO:0000313" key="8">
    <source>
        <dbReference type="Proteomes" id="UP001164746"/>
    </source>
</evidence>